<protein>
    <submittedName>
        <fullName evidence="1">Uncharacterized protein</fullName>
    </submittedName>
</protein>
<reference evidence="1 2" key="1">
    <citation type="journal article" date="2020" name="Nature">
        <title>Six reference-quality genomes reveal evolution of bat adaptations.</title>
        <authorList>
            <person name="Jebb D."/>
            <person name="Huang Z."/>
            <person name="Pippel M."/>
            <person name="Hughes G.M."/>
            <person name="Lavrichenko K."/>
            <person name="Devanna P."/>
            <person name="Winkler S."/>
            <person name="Jermiin L.S."/>
            <person name="Skirmuntt E.C."/>
            <person name="Katzourakis A."/>
            <person name="Burkitt-Gray L."/>
            <person name="Ray D.A."/>
            <person name="Sullivan K.A.M."/>
            <person name="Roscito J.G."/>
            <person name="Kirilenko B.M."/>
            <person name="Davalos L.M."/>
            <person name="Corthals A.P."/>
            <person name="Power M.L."/>
            <person name="Jones G."/>
            <person name="Ransome R.D."/>
            <person name="Dechmann D.K.N."/>
            <person name="Locatelli A.G."/>
            <person name="Puechmaille S.J."/>
            <person name="Fedrigo O."/>
            <person name="Jarvis E.D."/>
            <person name="Hiller M."/>
            <person name="Vernes S.C."/>
            <person name="Myers E.W."/>
            <person name="Teeling E.C."/>
        </authorList>
    </citation>
    <scope>NUCLEOTIDE SEQUENCE [LARGE SCALE GENOMIC DNA]</scope>
    <source>
        <strain evidence="1">Bat1K_MPI-CBG_1</strain>
    </source>
</reference>
<sequence length="197" mass="21058">MLPLPGQRDARTQKCFRLTLEKGAGFNMAAGQVGPRHVDTGNSTQMIANYKNGPRQQREGLGAVRTARSLHQPKPSPRLPGGAPRLHNWLLPGACAVYSGCAEDAQTRRDLGPRTPVEGNLHSDEPTCGVTFCLLKGRSLLGAHLRPDPHSRHPPFGPLTVTSPRNQKALAATDPARPYFPDGPAPPLCLASPASMA</sequence>
<organism evidence="1 2">
    <name type="scientific">Phyllostomus discolor</name>
    <name type="common">pale spear-nosed bat</name>
    <dbReference type="NCBI Taxonomy" id="89673"/>
    <lineage>
        <taxon>Eukaryota</taxon>
        <taxon>Metazoa</taxon>
        <taxon>Chordata</taxon>
        <taxon>Craniata</taxon>
        <taxon>Vertebrata</taxon>
        <taxon>Euteleostomi</taxon>
        <taxon>Mammalia</taxon>
        <taxon>Eutheria</taxon>
        <taxon>Laurasiatheria</taxon>
        <taxon>Chiroptera</taxon>
        <taxon>Yangochiroptera</taxon>
        <taxon>Phyllostomidae</taxon>
        <taxon>Phyllostominae</taxon>
        <taxon>Phyllostomus</taxon>
    </lineage>
</organism>
<dbReference type="EMBL" id="JABVXQ010000003">
    <property type="protein sequence ID" value="KAF6120061.1"/>
    <property type="molecule type" value="Genomic_DNA"/>
</dbReference>
<evidence type="ECO:0000313" key="1">
    <source>
        <dbReference type="EMBL" id="KAF6120061.1"/>
    </source>
</evidence>
<dbReference type="Proteomes" id="UP000664940">
    <property type="component" value="Unassembled WGS sequence"/>
</dbReference>
<gene>
    <name evidence="1" type="ORF">HJG60_010387</name>
</gene>
<dbReference type="AlphaFoldDB" id="A0A834B1U0"/>
<proteinExistence type="predicted"/>
<name>A0A834B1U0_9CHIR</name>
<evidence type="ECO:0000313" key="2">
    <source>
        <dbReference type="Proteomes" id="UP000664940"/>
    </source>
</evidence>
<comment type="caution">
    <text evidence="1">The sequence shown here is derived from an EMBL/GenBank/DDBJ whole genome shotgun (WGS) entry which is preliminary data.</text>
</comment>
<accession>A0A834B1U0</accession>